<accession>A0ABV6S5Y3</accession>
<dbReference type="Proteomes" id="UP001589858">
    <property type="component" value="Unassembled WGS sequence"/>
</dbReference>
<evidence type="ECO:0000313" key="7">
    <source>
        <dbReference type="Proteomes" id="UP001589858"/>
    </source>
</evidence>
<evidence type="ECO:0000256" key="3">
    <source>
        <dbReference type="ARBA" id="ARBA00022840"/>
    </source>
</evidence>
<dbReference type="InterPro" id="IPR006500">
    <property type="entry name" value="Helicase_put_C_phage/plasmid"/>
</dbReference>
<dbReference type="NCBIfam" id="TIGR01613">
    <property type="entry name" value="primase_Cterm"/>
    <property type="match status" value="1"/>
</dbReference>
<dbReference type="RefSeq" id="WP_267223094.1">
    <property type="nucleotide sequence ID" value="NZ_JAPCWC010000020.1"/>
</dbReference>
<evidence type="ECO:0000259" key="5">
    <source>
        <dbReference type="PROSITE" id="PS51206"/>
    </source>
</evidence>
<dbReference type="Pfam" id="PF08706">
    <property type="entry name" value="D5_N"/>
    <property type="match status" value="1"/>
</dbReference>
<dbReference type="SMART" id="SM00885">
    <property type="entry name" value="D5_N"/>
    <property type="match status" value="1"/>
</dbReference>
<evidence type="ECO:0000256" key="1">
    <source>
        <dbReference type="ARBA" id="ARBA00022741"/>
    </source>
</evidence>
<comment type="caution">
    <text evidence="6">The sequence shown here is derived from an EMBL/GenBank/DDBJ whole genome shotgun (WGS) entry which is preliminary data.</text>
</comment>
<gene>
    <name evidence="6" type="ORF">ACFFF8_08530</name>
</gene>
<dbReference type="InterPro" id="IPR014015">
    <property type="entry name" value="Helicase_SF3_DNA-vir"/>
</dbReference>
<keyword evidence="2" id="KW-0378">Hydrolase</keyword>
<organism evidence="6 7">
    <name type="scientific">Novosphingobium clariflavum</name>
    <dbReference type="NCBI Taxonomy" id="2029884"/>
    <lineage>
        <taxon>Bacteria</taxon>
        <taxon>Pseudomonadati</taxon>
        <taxon>Pseudomonadota</taxon>
        <taxon>Alphaproteobacteria</taxon>
        <taxon>Sphingomonadales</taxon>
        <taxon>Sphingomonadaceae</taxon>
        <taxon>Novosphingobium</taxon>
    </lineage>
</organism>
<evidence type="ECO:0000256" key="2">
    <source>
        <dbReference type="ARBA" id="ARBA00022801"/>
    </source>
</evidence>
<evidence type="ECO:0000313" key="6">
    <source>
        <dbReference type="EMBL" id="MFC0684640.1"/>
    </source>
</evidence>
<keyword evidence="1" id="KW-0547">Nucleotide-binding</keyword>
<keyword evidence="3" id="KW-0067">ATP-binding</keyword>
<feature type="region of interest" description="Disordered" evidence="4">
    <location>
        <begin position="502"/>
        <end position="557"/>
    </location>
</feature>
<dbReference type="InterPro" id="IPR051620">
    <property type="entry name" value="ORF904-like_C"/>
</dbReference>
<name>A0ABV6S5Y3_9SPHN</name>
<sequence length="557" mass="63223">MIPIEVDDPLELAWFELNDYGNARRLEVLAKGMLKFVDDKYWVAFDGKRWSEREGGFRARSIAHEVAQHIHDEAYALGQLVGSVKDPDGEALKERYGEWCTPERAIDRLTMLHKWAMKSGNASQTGAMLTQARDLPSMRAWAEDFDLDPLTYNVQNGTLRFVQRQIDGKWEALFQDHHEPGDMLMQIANFVYDPDAKCPMWLDRLNLVQPEPEQRAVLGRMYGQTLTGLTDCEEFYVHKGAGGDGKTKTHEVISHGHGDYYRHAKVATFLKPAMQKAGSEHRSDLVRLAGDIRMVICDEPPLHATWDGETLKQVTGGGNVTARGSGERSEITFKPRWKLFVEVNPTPNMPGDDKGFRRRFRLVRWPVDLSKTKDGFEPPAQLFKRLTSELSGIFNWMIAGCLEWLGDRRVPVAQIESDQLADFWASSSPLGEWLAERCETGDREAQTLSKALLEDFRAWMERNDVDEDQRKKWTTTKFGRDLSQRTFIGKKDRRGNKVRIGIRLRGPDDLMGANGTGVPDRPPEQPAQPARDFSADQQGAGGGDPWLDDDFEDELGE</sequence>
<dbReference type="PANTHER" id="PTHR35372:SF2">
    <property type="entry name" value="SF3 HELICASE DOMAIN-CONTAINING PROTEIN"/>
    <property type="match status" value="1"/>
</dbReference>
<feature type="compositionally biased region" description="Acidic residues" evidence="4">
    <location>
        <begin position="546"/>
        <end position="557"/>
    </location>
</feature>
<dbReference type="PANTHER" id="PTHR35372">
    <property type="entry name" value="ATP BINDING PROTEIN-RELATED"/>
    <property type="match status" value="1"/>
</dbReference>
<protein>
    <submittedName>
        <fullName evidence="6">Phage/plasmid primase, P4 family</fullName>
    </submittedName>
</protein>
<dbReference type="PROSITE" id="PS51206">
    <property type="entry name" value="SF3_HELICASE_1"/>
    <property type="match status" value="1"/>
</dbReference>
<reference evidence="6 7" key="1">
    <citation type="submission" date="2024-09" db="EMBL/GenBank/DDBJ databases">
        <authorList>
            <person name="Sun Q."/>
            <person name="Mori K."/>
        </authorList>
    </citation>
    <scope>NUCLEOTIDE SEQUENCE [LARGE SCALE GENOMIC DNA]</scope>
    <source>
        <strain evidence="6 7">CICC 11035S</strain>
    </source>
</reference>
<dbReference type="InterPro" id="IPR014818">
    <property type="entry name" value="Phage/plasmid_primase_P4_C"/>
</dbReference>
<proteinExistence type="predicted"/>
<dbReference type="EMBL" id="JBHLTM010000028">
    <property type="protein sequence ID" value="MFC0684640.1"/>
    <property type="molecule type" value="Genomic_DNA"/>
</dbReference>
<keyword evidence="7" id="KW-1185">Reference proteome</keyword>
<feature type="domain" description="SF3 helicase" evidence="5">
    <location>
        <begin position="213"/>
        <end position="378"/>
    </location>
</feature>
<evidence type="ECO:0000256" key="4">
    <source>
        <dbReference type="SAM" id="MobiDB-lite"/>
    </source>
</evidence>